<name>A0A1U7J862_9CYAN</name>
<dbReference type="InterPro" id="IPR036680">
    <property type="entry name" value="SPOR-like_sf"/>
</dbReference>
<dbReference type="PROSITE" id="PS51724">
    <property type="entry name" value="SPOR"/>
    <property type="match status" value="1"/>
</dbReference>
<feature type="region of interest" description="Disordered" evidence="1">
    <location>
        <begin position="327"/>
        <end position="380"/>
    </location>
</feature>
<protein>
    <recommendedName>
        <fullName evidence="2">SPOR domain-containing protein</fullName>
    </recommendedName>
</protein>
<gene>
    <name evidence="3" type="ORF">NIES30_06385</name>
</gene>
<accession>A0A1U7J862</accession>
<proteinExistence type="predicted"/>
<dbReference type="AlphaFoldDB" id="A0A1U7J862"/>
<dbReference type="RefSeq" id="WP_073607577.1">
    <property type="nucleotide sequence ID" value="NZ_MRCG01000003.1"/>
</dbReference>
<feature type="compositionally biased region" description="Low complexity" evidence="1">
    <location>
        <begin position="291"/>
        <end position="305"/>
    </location>
</feature>
<dbReference type="Pfam" id="PF05036">
    <property type="entry name" value="SPOR"/>
    <property type="match status" value="1"/>
</dbReference>
<feature type="domain" description="SPOR" evidence="2">
    <location>
        <begin position="427"/>
        <end position="465"/>
    </location>
</feature>
<evidence type="ECO:0000313" key="3">
    <source>
        <dbReference type="EMBL" id="OKH49470.1"/>
    </source>
</evidence>
<evidence type="ECO:0000259" key="2">
    <source>
        <dbReference type="PROSITE" id="PS51724"/>
    </source>
</evidence>
<dbReference type="STRING" id="549789.NIES30_06385"/>
<dbReference type="GO" id="GO:0042834">
    <property type="term" value="F:peptidoglycan binding"/>
    <property type="evidence" value="ECO:0007669"/>
    <property type="project" value="InterPro"/>
</dbReference>
<dbReference type="Proteomes" id="UP000185557">
    <property type="component" value="Unassembled WGS sequence"/>
</dbReference>
<reference evidence="3 4" key="1">
    <citation type="submission" date="2016-11" db="EMBL/GenBank/DDBJ databases">
        <title>Draft Genome Sequences of Nine Cyanobacterial Strains from Diverse Habitats.</title>
        <authorList>
            <person name="Zhu T."/>
            <person name="Hou S."/>
            <person name="Lu X."/>
            <person name="Hess W.R."/>
        </authorList>
    </citation>
    <scope>NUCLEOTIDE SEQUENCE [LARGE SCALE GENOMIC DNA]</scope>
    <source>
        <strain evidence="3 4">NIES-30</strain>
    </source>
</reference>
<keyword evidence="4" id="KW-1185">Reference proteome</keyword>
<organism evidence="3 4">
    <name type="scientific">Phormidium tenue NIES-30</name>
    <dbReference type="NCBI Taxonomy" id="549789"/>
    <lineage>
        <taxon>Bacteria</taxon>
        <taxon>Bacillati</taxon>
        <taxon>Cyanobacteriota</taxon>
        <taxon>Cyanophyceae</taxon>
        <taxon>Oscillatoriophycideae</taxon>
        <taxon>Oscillatoriales</taxon>
        <taxon>Oscillatoriaceae</taxon>
        <taxon>Phormidium</taxon>
    </lineage>
</organism>
<dbReference type="InterPro" id="IPR007730">
    <property type="entry name" value="SPOR-like_dom"/>
</dbReference>
<dbReference type="EMBL" id="MRCG01000003">
    <property type="protein sequence ID" value="OKH49470.1"/>
    <property type="molecule type" value="Genomic_DNA"/>
</dbReference>
<feature type="compositionally biased region" description="Pro residues" evidence="1">
    <location>
        <begin position="356"/>
        <end position="365"/>
    </location>
</feature>
<feature type="compositionally biased region" description="Low complexity" evidence="1">
    <location>
        <begin position="327"/>
        <end position="355"/>
    </location>
</feature>
<evidence type="ECO:0000313" key="4">
    <source>
        <dbReference type="Proteomes" id="UP000185557"/>
    </source>
</evidence>
<comment type="caution">
    <text evidence="3">The sequence shown here is derived from an EMBL/GenBank/DDBJ whole genome shotgun (WGS) entry which is preliminary data.</text>
</comment>
<feature type="compositionally biased region" description="Low complexity" evidence="1">
    <location>
        <begin position="258"/>
        <end position="280"/>
    </location>
</feature>
<sequence length="465" mass="48057">MTQLPSGLFTRPETFAPASESNLRLQRAVESLNLNLDDELHRYRQARSGQATPTPARLQLRTPPRKPIDLITVKSTAAAAPAAAAAPPPPPNARLQEIFGQSPAPNAQTYPPQASVHQVRMSHGGTLTTYRPSPEDYLESTEALLGSWPTAAPRDREPDYTPSLRRQLTTPLGVGALLLLLVTSAGFGYLVTSPEAIQHLTDNAITRRFKGDPSPAENADSVALDSLGSQTESGFKPLGPDLSEKEFASLDLNNISTLPSADSPKSPAASAALPPTTAPAMVGGQPLPTNGQRPGEPRTTGPRPGVLTPTGGSGGVLRAEIVTAPRAAVSPRPASTAAPARSAPTPAASPVRVAPPAAPARPPQPLAANRAPAAPPAPLAPAAVAPPAPITQAPPQAAAPSYYVVTDYNGTQSLESARSAVGDAYVRNFSSGTRIQMGAFSQPSSAQNLADQLQGQGIPAQVISP</sequence>
<feature type="region of interest" description="Disordered" evidence="1">
    <location>
        <begin position="258"/>
        <end position="315"/>
    </location>
</feature>
<dbReference type="SUPFAM" id="SSF110997">
    <property type="entry name" value="Sporulation related repeat"/>
    <property type="match status" value="1"/>
</dbReference>
<dbReference type="OrthoDB" id="532902at2"/>
<evidence type="ECO:0000256" key="1">
    <source>
        <dbReference type="SAM" id="MobiDB-lite"/>
    </source>
</evidence>